<dbReference type="PROSITE" id="PS51742">
    <property type="entry name" value="PPC"/>
    <property type="match status" value="1"/>
</dbReference>
<feature type="compositionally biased region" description="Polar residues" evidence="1">
    <location>
        <begin position="58"/>
        <end position="88"/>
    </location>
</feature>
<organism evidence="3 4">
    <name type="scientific">Amborella trichopoda</name>
    <dbReference type="NCBI Taxonomy" id="13333"/>
    <lineage>
        <taxon>Eukaryota</taxon>
        <taxon>Viridiplantae</taxon>
        <taxon>Streptophyta</taxon>
        <taxon>Embryophyta</taxon>
        <taxon>Tracheophyta</taxon>
        <taxon>Spermatophyta</taxon>
        <taxon>Magnoliopsida</taxon>
        <taxon>Amborellales</taxon>
        <taxon>Amborellaceae</taxon>
        <taxon>Amborella</taxon>
    </lineage>
</organism>
<dbReference type="Gene3D" id="3.30.1330.80">
    <property type="entry name" value="Hypothetical protein, similar to alpha- acetolactate decarboxylase, domain 2"/>
    <property type="match status" value="1"/>
</dbReference>
<name>W1PNB6_AMBTC</name>
<dbReference type="GO" id="GO:0003700">
    <property type="term" value="F:DNA-binding transcription factor activity"/>
    <property type="evidence" value="ECO:0000318"/>
    <property type="project" value="GO_Central"/>
</dbReference>
<evidence type="ECO:0000259" key="2">
    <source>
        <dbReference type="PROSITE" id="PS51742"/>
    </source>
</evidence>
<dbReference type="PANTHER" id="PTHR31100:SF3">
    <property type="entry name" value="AT-HOOK MOTIF NUCLEAR-LOCALIZED PROTEIN 20"/>
    <property type="match status" value="1"/>
</dbReference>
<evidence type="ECO:0000313" key="4">
    <source>
        <dbReference type="Proteomes" id="UP000017836"/>
    </source>
</evidence>
<dbReference type="InterPro" id="IPR014476">
    <property type="entry name" value="AHL15-29"/>
</dbReference>
<reference evidence="4" key="1">
    <citation type="journal article" date="2013" name="Science">
        <title>The Amborella genome and the evolution of flowering plants.</title>
        <authorList>
            <consortium name="Amborella Genome Project"/>
        </authorList>
    </citation>
    <scope>NUCLEOTIDE SEQUENCE [LARGE SCALE GENOMIC DNA]</scope>
</reference>
<proteinExistence type="predicted"/>
<feature type="region of interest" description="Disordered" evidence="1">
    <location>
        <begin position="1"/>
        <end position="110"/>
    </location>
</feature>
<gene>
    <name evidence="3" type="ORF">AMTR_s00022p00135580</name>
</gene>
<dbReference type="InterPro" id="IPR005175">
    <property type="entry name" value="PPC_dom"/>
</dbReference>
<keyword evidence="4" id="KW-1185">Reference proteome</keyword>
<evidence type="ECO:0000313" key="3">
    <source>
        <dbReference type="EMBL" id="ERN11527.1"/>
    </source>
</evidence>
<protein>
    <recommendedName>
        <fullName evidence="2">PPC domain-containing protein</fullName>
    </recommendedName>
</protein>
<sequence length="304" mass="31972">MAANLDLTSSLFSHHHHHHHHHHLHSPHQTSNPNSNPNPNFPPHSANHNHSSSSTTPQKDQNAPSHNTQDPKSQADSLNRAEASTSTALAVRRPRGRPPGSKNKQKPPIIITRDNAQSLRAHILEVQAGSDIGRAVAAFANRLRIGVCILSGSGSISNVTFRQPAAPSAVVSLNGRFEILSLTGTFFPEPAPARASSSLTVFLAGNQGQVVGGAVVGSLIAAGAVVLVTATFAHVSYERLPHSEEEEVTGEESSGVISGGGNNGMGDVTGMGSLYNLPPNLVNSQIIPETFVWPGGAIRPPPPY</sequence>
<accession>W1PNB6</accession>
<dbReference type="Proteomes" id="UP000017836">
    <property type="component" value="Unassembled WGS sequence"/>
</dbReference>
<dbReference type="SUPFAM" id="SSF117856">
    <property type="entry name" value="AF0104/ALDC/Ptd012-like"/>
    <property type="match status" value="1"/>
</dbReference>
<dbReference type="HOGENOM" id="CLU_039808_2_0_1"/>
<dbReference type="Pfam" id="PF03479">
    <property type="entry name" value="PCC"/>
    <property type="match status" value="1"/>
</dbReference>
<feature type="compositionally biased region" description="Basic residues" evidence="1">
    <location>
        <begin position="13"/>
        <end position="26"/>
    </location>
</feature>
<dbReference type="AlphaFoldDB" id="W1PNB6"/>
<dbReference type="EMBL" id="KI392687">
    <property type="protein sequence ID" value="ERN11527.1"/>
    <property type="molecule type" value="Genomic_DNA"/>
</dbReference>
<dbReference type="Gramene" id="ERN11527">
    <property type="protein sequence ID" value="ERN11527"/>
    <property type="gene ID" value="AMTR_s00022p00135580"/>
</dbReference>
<dbReference type="PANTHER" id="PTHR31100">
    <property type="entry name" value="AT-HOOK MOTIF NUCLEAR-LOCALIZED PROTEIN 15"/>
    <property type="match status" value="1"/>
</dbReference>
<dbReference type="CDD" id="cd11378">
    <property type="entry name" value="DUF296"/>
    <property type="match status" value="1"/>
</dbReference>
<evidence type="ECO:0000256" key="1">
    <source>
        <dbReference type="SAM" id="MobiDB-lite"/>
    </source>
</evidence>
<feature type="compositionally biased region" description="Low complexity" evidence="1">
    <location>
        <begin position="27"/>
        <end position="57"/>
    </location>
</feature>
<feature type="domain" description="PPC" evidence="2">
    <location>
        <begin position="116"/>
        <end position="255"/>
    </location>
</feature>
<dbReference type="GO" id="GO:0003680">
    <property type="term" value="F:minor groove of adenine-thymine-rich DNA binding"/>
    <property type="evidence" value="ECO:0000318"/>
    <property type="project" value="GO_Central"/>
</dbReference>
<dbReference type="GO" id="GO:0005634">
    <property type="term" value="C:nucleus"/>
    <property type="evidence" value="ECO:0000318"/>
    <property type="project" value="GO_Central"/>
</dbReference>